<dbReference type="EMBL" id="LK391707">
    <property type="protein sequence ID" value="CDR93886.1"/>
    <property type="molecule type" value="Genomic_DNA"/>
</dbReference>
<dbReference type="InterPro" id="IPR000626">
    <property type="entry name" value="Ubiquitin-like_dom"/>
</dbReference>
<feature type="region of interest" description="Disordered" evidence="5">
    <location>
        <begin position="356"/>
        <end position="375"/>
    </location>
</feature>
<dbReference type="GO" id="GO:0004190">
    <property type="term" value="F:aspartic-type endopeptidase activity"/>
    <property type="evidence" value="ECO:0007669"/>
    <property type="project" value="UniProtKB-KW"/>
</dbReference>
<dbReference type="VEuPathDB" id="PiroplasmaDB:BBBOND_0102150"/>
<evidence type="ECO:0000256" key="5">
    <source>
        <dbReference type="SAM" id="MobiDB-lite"/>
    </source>
</evidence>
<dbReference type="InterPro" id="IPR019103">
    <property type="entry name" value="Peptidase_aspartic_DDI1-type"/>
</dbReference>
<evidence type="ECO:0000256" key="2">
    <source>
        <dbReference type="ARBA" id="ARBA00022670"/>
    </source>
</evidence>
<keyword evidence="9" id="KW-1185">Reference proteome</keyword>
<dbReference type="OMA" id="RNTHETP"/>
<evidence type="ECO:0000256" key="4">
    <source>
        <dbReference type="ARBA" id="ARBA00022801"/>
    </source>
</evidence>
<dbReference type="CDD" id="cd17039">
    <property type="entry name" value="Ubl_ubiquitin_like"/>
    <property type="match status" value="1"/>
</dbReference>
<name>A0A061CZ36_BABBI</name>
<evidence type="ECO:0000313" key="9">
    <source>
        <dbReference type="Proteomes" id="UP000033188"/>
    </source>
</evidence>
<evidence type="ECO:0000259" key="6">
    <source>
        <dbReference type="PROSITE" id="PS50053"/>
    </source>
</evidence>
<gene>
    <name evidence="8" type="ORF">BBBOND_0102150</name>
</gene>
<dbReference type="GeneID" id="24562427"/>
<dbReference type="InterPro" id="IPR021109">
    <property type="entry name" value="Peptidase_aspartic_dom_sf"/>
</dbReference>
<dbReference type="KEGG" id="bbig:BBBOND_0102150"/>
<dbReference type="Proteomes" id="UP000033188">
    <property type="component" value="Chromosome 1"/>
</dbReference>
<dbReference type="RefSeq" id="XP_012766072.1">
    <property type="nucleotide sequence ID" value="XM_012910618.1"/>
</dbReference>
<feature type="domain" description="Ubiquitin-like" evidence="6">
    <location>
        <begin position="850"/>
        <end position="885"/>
    </location>
</feature>
<dbReference type="PROSITE" id="PS00141">
    <property type="entry name" value="ASP_PROTEASE"/>
    <property type="match status" value="1"/>
</dbReference>
<accession>A0A061CZ36</accession>
<sequence length="1191" mass="130920">MGVWAHVDIAITCTELHGVALQDSTWYRLGFRVYKQHIAALLVNPSAPALGPTSLPADLPECLVPLIAVAADDDAYVTRPFFVKSRHHRVTVNEVARFRAELPAIPSVLASSALYVEATLVSFPVTENGAIVSKETGGNNGLPTVVDAKAFRVGNLAQAAREYYPCNFDGEHLNAVAHLTVRTAVTKLGIAAPLSLPLSTEPCQHYLEWRHMLKKSGNKLVKKWFMQSNKHEEAFYDSPKPATGGRRWLLHHSSATDFREPNVTAKKAELAINTFIAQVVAGDHGCGAAFGLEWEPEAPLAESADAKSGDPAPYDDATFSMGARMLIYIYAKILADTAVALDRALPVRHPEGALEAASSSANAANPDNSATNENSFANTNAHIERNCAHNTTILGYPGSDGAVVSFTDGEVKQEDGALRNTHETPNAAGALFQPRSASTLHVAICQRLNRIADLLGIRKCGEKKLSITVRHGVTVVLDDVEGYSVPQAATGTALAHTMSKMFFGLCTWICLTWDRVVADVQCDAQDRRRYVDAYVKEQLRVFKRMGDPALDQTALVALLRSMRITDEHHFFIADNFPFMRHTPVPPRNAEAAAEPANHAGVHLVVLVHGYNGYPVTMRFVRNTLLAFTSNTEVIVSRFLYENPESSIEHKASLLAQEIDIHVRRNALTRKLGRLSFVTHSMGGLVVRAALRHLGPYREKVHALVTLACPHIGVPRMPSKLLEKGCCLLASYMRSACLNQLLLTDGPSRDTCYLYELSGDDGVRLFRKVKLVGILQDHVSLAYSCLLEPSLANTRSATVESMCHRISERLSGAQLDKFCIDYGRASRYVRWKSIDAHLHIIDYAPLARHFNIPVEGQKLFIDGRALENAEQTMQEACVKHGDVVYVGYAPAVPLTPGLMRSRQMSQIDNDRASTIMQTLKPGSLELEAIRDMSPDVHDAVLTKDLEQVVAALKKHHRLEIDKQRDRQAKLFRAYLNPLTPESQQVIHEEISRNRIDENLAHAHRYLPESFARVFMLFVSTQINQVTVKALVDTGAQETVMSLECAQRCNLLSLVDRRYHGVAVGVSQSRIVGKIHLANLKIGETHIPFSCVLIESLHMDFILGLDLLRRHQCTINLASNSMQICGVTVPFLPEYEIDQRPFAAPAADVPREVGTAINSSSSGVASSGGGSTSLTSTVPASSDRVISREDATR</sequence>
<comment type="similarity">
    <text evidence="1">Belongs to the DDI1 family.</text>
</comment>
<dbReference type="SUPFAM" id="SSF50630">
    <property type="entry name" value="Acid proteases"/>
    <property type="match status" value="1"/>
</dbReference>
<proteinExistence type="inferred from homology"/>
<keyword evidence="3" id="KW-0064">Aspartyl protease</keyword>
<dbReference type="AlphaFoldDB" id="A0A061CZ36"/>
<dbReference type="PANTHER" id="PTHR12917">
    <property type="entry name" value="ASPARTYL PROTEASE DDI-RELATED"/>
    <property type="match status" value="1"/>
</dbReference>
<evidence type="ECO:0000256" key="1">
    <source>
        <dbReference type="ARBA" id="ARBA00009136"/>
    </source>
</evidence>
<dbReference type="InterPro" id="IPR001969">
    <property type="entry name" value="Aspartic_peptidase_AS"/>
</dbReference>
<dbReference type="Gene3D" id="3.40.50.1820">
    <property type="entry name" value="alpha/beta hydrolase"/>
    <property type="match status" value="1"/>
</dbReference>
<dbReference type="GO" id="GO:0006508">
    <property type="term" value="P:proteolysis"/>
    <property type="evidence" value="ECO:0007669"/>
    <property type="project" value="UniProtKB-KW"/>
</dbReference>
<dbReference type="Gene3D" id="2.40.70.10">
    <property type="entry name" value="Acid Proteases"/>
    <property type="match status" value="1"/>
</dbReference>
<dbReference type="STRING" id="5866.A0A061CZ36"/>
<evidence type="ECO:0000256" key="3">
    <source>
        <dbReference type="ARBA" id="ARBA00022750"/>
    </source>
</evidence>
<reference evidence="9" key="1">
    <citation type="journal article" date="2014" name="Nucleic Acids Res.">
        <title>The evolutionary dynamics of variant antigen genes in Babesia reveal a history of genomic innovation underlying host-parasite interaction.</title>
        <authorList>
            <person name="Jackson A.P."/>
            <person name="Otto T.D."/>
            <person name="Darby A."/>
            <person name="Ramaprasad A."/>
            <person name="Xia D."/>
            <person name="Echaide I.E."/>
            <person name="Farber M."/>
            <person name="Gahlot S."/>
            <person name="Gamble J."/>
            <person name="Gupta D."/>
            <person name="Gupta Y."/>
            <person name="Jackson L."/>
            <person name="Malandrin L."/>
            <person name="Malas T.B."/>
            <person name="Moussa E."/>
            <person name="Nair M."/>
            <person name="Reid A.J."/>
            <person name="Sanders M."/>
            <person name="Sharma J."/>
            <person name="Tracey A."/>
            <person name="Quail M.A."/>
            <person name="Weir W."/>
            <person name="Wastling J.M."/>
            <person name="Hall N."/>
            <person name="Willadsen P."/>
            <person name="Lingelbach K."/>
            <person name="Shiels B."/>
            <person name="Tait A."/>
            <person name="Berriman M."/>
            <person name="Allred D.R."/>
            <person name="Pain A."/>
        </authorList>
    </citation>
    <scope>NUCLEOTIDE SEQUENCE [LARGE SCALE GENOMIC DNA]</scope>
    <source>
        <strain evidence="9">Bond</strain>
    </source>
</reference>
<dbReference type="Pfam" id="PF09668">
    <property type="entry name" value="Asp_protease"/>
    <property type="match status" value="1"/>
</dbReference>
<dbReference type="SUPFAM" id="SSF54236">
    <property type="entry name" value="Ubiquitin-like"/>
    <property type="match status" value="1"/>
</dbReference>
<dbReference type="InterPro" id="IPR007751">
    <property type="entry name" value="DUF676_lipase-like"/>
</dbReference>
<keyword evidence="4" id="KW-0378">Hydrolase</keyword>
<dbReference type="InterPro" id="IPR029058">
    <property type="entry name" value="AB_hydrolase_fold"/>
</dbReference>
<dbReference type="PROSITE" id="PS50053">
    <property type="entry name" value="UBIQUITIN_2"/>
    <property type="match status" value="1"/>
</dbReference>
<dbReference type="InterPro" id="IPR029071">
    <property type="entry name" value="Ubiquitin-like_domsf"/>
</dbReference>
<dbReference type="Pfam" id="PF05057">
    <property type="entry name" value="DUF676"/>
    <property type="match status" value="1"/>
</dbReference>
<protein>
    <submittedName>
        <fullName evidence="8">Uncharacterized protein</fullName>
    </submittedName>
</protein>
<dbReference type="PROSITE" id="PS50175">
    <property type="entry name" value="ASP_PROT_RETROV"/>
    <property type="match status" value="1"/>
</dbReference>
<dbReference type="PANTHER" id="PTHR12917:SF1">
    <property type="entry name" value="AT13091P"/>
    <property type="match status" value="1"/>
</dbReference>
<feature type="region of interest" description="Disordered" evidence="5">
    <location>
        <begin position="1156"/>
        <end position="1191"/>
    </location>
</feature>
<feature type="compositionally biased region" description="Low complexity" evidence="5">
    <location>
        <begin position="356"/>
        <end position="372"/>
    </location>
</feature>
<dbReference type="SUPFAM" id="SSF53474">
    <property type="entry name" value="alpha/beta-Hydrolases"/>
    <property type="match status" value="1"/>
</dbReference>
<dbReference type="OrthoDB" id="366244at2759"/>
<dbReference type="CDD" id="cd05479">
    <property type="entry name" value="RP_DDI"/>
    <property type="match status" value="1"/>
</dbReference>
<evidence type="ECO:0000259" key="7">
    <source>
        <dbReference type="PROSITE" id="PS50175"/>
    </source>
</evidence>
<keyword evidence="2" id="KW-0645">Protease</keyword>
<feature type="domain" description="Peptidase A2" evidence="7">
    <location>
        <begin position="1026"/>
        <end position="1040"/>
    </location>
</feature>
<evidence type="ECO:0000313" key="8">
    <source>
        <dbReference type="EMBL" id="CDR93886.1"/>
    </source>
</evidence>
<dbReference type="InterPro" id="IPR001995">
    <property type="entry name" value="Peptidase_A2_cat"/>
</dbReference>
<organism evidence="8 9">
    <name type="scientific">Babesia bigemina</name>
    <dbReference type="NCBI Taxonomy" id="5866"/>
    <lineage>
        <taxon>Eukaryota</taxon>
        <taxon>Sar</taxon>
        <taxon>Alveolata</taxon>
        <taxon>Apicomplexa</taxon>
        <taxon>Aconoidasida</taxon>
        <taxon>Piroplasmida</taxon>
        <taxon>Babesiidae</taxon>
        <taxon>Babesia</taxon>
    </lineage>
</organism>